<organism evidence="7 8">
    <name type="scientific">Amycolatopsis orientalis</name>
    <name type="common">Nocardia orientalis</name>
    <dbReference type="NCBI Taxonomy" id="31958"/>
    <lineage>
        <taxon>Bacteria</taxon>
        <taxon>Bacillati</taxon>
        <taxon>Actinomycetota</taxon>
        <taxon>Actinomycetes</taxon>
        <taxon>Pseudonocardiales</taxon>
        <taxon>Pseudonocardiaceae</taxon>
        <taxon>Amycolatopsis</taxon>
    </lineage>
</organism>
<keyword evidence="8" id="KW-1185">Reference proteome</keyword>
<accession>A0A193BSB1</accession>
<dbReference type="InterPro" id="IPR029063">
    <property type="entry name" value="SAM-dependent_MTases_sf"/>
</dbReference>
<evidence type="ECO:0000256" key="2">
    <source>
        <dbReference type="ARBA" id="ARBA00022679"/>
    </source>
</evidence>
<keyword evidence="2 7" id="KW-0808">Transferase</keyword>
<sequence length="337" mass="35296">MSVDEAGRVGLRALADLATPMAVRVAATLRLADHIDGGARTPAALAAVTGTHAGALDRLLLHLVTVGLFTKDASGRYAATELGEQLRDGHPRSKRKWLDMNGAIGKGDLSFVDLAHAVKTGEESYSVRHGVPFWDDLSGDAALSASFDALMGHHIALDNSGIVDAYDWGNLGHVVDVAGGSGALLEALLTKHSGLHGTLVDLPGPAANARERFAESGLSERVDVVPGSFFDPLPAGADAYVLSAIIHDWDDEPSVAILKRCAEAAGDDGVVLLVEAIGSDGETPNTGMDLRMLIYNGGKERGLSELAELARMAGLRVRGTHRVGQKSYMSIVELGKA</sequence>
<dbReference type="InterPro" id="IPR036390">
    <property type="entry name" value="WH_DNA-bd_sf"/>
</dbReference>
<dbReference type="SUPFAM" id="SSF46785">
    <property type="entry name" value="Winged helix' DNA-binding domain"/>
    <property type="match status" value="1"/>
</dbReference>
<keyword evidence="1 7" id="KW-0489">Methyltransferase</keyword>
<name>A0A193BSB1_AMYOR</name>
<feature type="active site" description="Proton acceptor" evidence="4">
    <location>
        <position position="247"/>
    </location>
</feature>
<gene>
    <name evidence="7" type="ORF">SD37_05090</name>
</gene>
<dbReference type="SUPFAM" id="SSF53335">
    <property type="entry name" value="S-adenosyl-L-methionine-dependent methyltransferases"/>
    <property type="match status" value="1"/>
</dbReference>
<dbReference type="AlphaFoldDB" id="A0A193BSB1"/>
<feature type="domain" description="O-methyltransferase dimerisation" evidence="6">
    <location>
        <begin position="17"/>
        <end position="84"/>
    </location>
</feature>
<dbReference type="InterPro" id="IPR016461">
    <property type="entry name" value="COMT-like"/>
</dbReference>
<dbReference type="CDD" id="cd02440">
    <property type="entry name" value="AdoMet_MTases"/>
    <property type="match status" value="1"/>
</dbReference>
<dbReference type="Pfam" id="PF00891">
    <property type="entry name" value="Methyltransf_2"/>
    <property type="match status" value="1"/>
</dbReference>
<evidence type="ECO:0000256" key="1">
    <source>
        <dbReference type="ARBA" id="ARBA00022603"/>
    </source>
</evidence>
<dbReference type="Pfam" id="PF08100">
    <property type="entry name" value="Dimerisation"/>
    <property type="match status" value="1"/>
</dbReference>
<dbReference type="STRING" id="31958.SD37_05090"/>
<dbReference type="GO" id="GO:0032259">
    <property type="term" value="P:methylation"/>
    <property type="evidence" value="ECO:0007669"/>
    <property type="project" value="UniProtKB-KW"/>
</dbReference>
<dbReference type="PROSITE" id="PS51683">
    <property type="entry name" value="SAM_OMT_II"/>
    <property type="match status" value="1"/>
</dbReference>
<evidence type="ECO:0000256" key="3">
    <source>
        <dbReference type="ARBA" id="ARBA00022691"/>
    </source>
</evidence>
<evidence type="ECO:0000313" key="8">
    <source>
        <dbReference type="Proteomes" id="UP000093695"/>
    </source>
</evidence>
<evidence type="ECO:0000313" key="7">
    <source>
        <dbReference type="EMBL" id="ANN15096.1"/>
    </source>
</evidence>
<dbReference type="KEGG" id="aori:SD37_05090"/>
<dbReference type="EMBL" id="CP016174">
    <property type="protein sequence ID" value="ANN15096.1"/>
    <property type="molecule type" value="Genomic_DNA"/>
</dbReference>
<reference evidence="7 8" key="1">
    <citation type="journal article" date="2015" name="Genome Announc.">
        <title>Draft Genome Sequence of Norvancomycin-Producing Strain Amycolatopsis orientalis CPCC200066.</title>
        <authorList>
            <person name="Lei X."/>
            <person name="Yuan F."/>
            <person name="Shi Y."/>
            <person name="Li X."/>
            <person name="Wang L."/>
            <person name="Hong B."/>
        </authorList>
    </citation>
    <scope>NUCLEOTIDE SEQUENCE [LARGE SCALE GENOMIC DNA]</scope>
    <source>
        <strain evidence="7 8">B-37</strain>
    </source>
</reference>
<dbReference type="PIRSF" id="PIRSF005739">
    <property type="entry name" value="O-mtase"/>
    <property type="match status" value="1"/>
</dbReference>
<dbReference type="Gene3D" id="1.10.287.1350">
    <property type="match status" value="1"/>
</dbReference>
<evidence type="ECO:0000259" key="5">
    <source>
        <dbReference type="Pfam" id="PF00891"/>
    </source>
</evidence>
<dbReference type="GO" id="GO:0008171">
    <property type="term" value="F:O-methyltransferase activity"/>
    <property type="evidence" value="ECO:0007669"/>
    <property type="project" value="InterPro"/>
</dbReference>
<evidence type="ECO:0000259" key="6">
    <source>
        <dbReference type="Pfam" id="PF08100"/>
    </source>
</evidence>
<keyword evidence="3" id="KW-0949">S-adenosyl-L-methionine</keyword>
<dbReference type="InterPro" id="IPR012967">
    <property type="entry name" value="COMT_dimerisation"/>
</dbReference>
<dbReference type="InterPro" id="IPR036388">
    <property type="entry name" value="WH-like_DNA-bd_sf"/>
</dbReference>
<dbReference type="RefSeq" id="WP_044851724.1">
    <property type="nucleotide sequence ID" value="NZ_CP016174.1"/>
</dbReference>
<proteinExistence type="predicted"/>
<dbReference type="InterPro" id="IPR001077">
    <property type="entry name" value="COMT_C"/>
</dbReference>
<dbReference type="Proteomes" id="UP000093695">
    <property type="component" value="Chromosome"/>
</dbReference>
<dbReference type="PANTHER" id="PTHR43712:SF2">
    <property type="entry name" value="O-METHYLTRANSFERASE CICE"/>
    <property type="match status" value="1"/>
</dbReference>
<dbReference type="Gene3D" id="3.40.50.150">
    <property type="entry name" value="Vaccinia Virus protein VP39"/>
    <property type="match status" value="1"/>
</dbReference>
<dbReference type="GO" id="GO:0046983">
    <property type="term" value="F:protein dimerization activity"/>
    <property type="evidence" value="ECO:0007669"/>
    <property type="project" value="InterPro"/>
</dbReference>
<dbReference type="Gene3D" id="1.10.10.10">
    <property type="entry name" value="Winged helix-like DNA-binding domain superfamily/Winged helix DNA-binding domain"/>
    <property type="match status" value="1"/>
</dbReference>
<evidence type="ECO:0000256" key="4">
    <source>
        <dbReference type="PIRSR" id="PIRSR005739-1"/>
    </source>
</evidence>
<protein>
    <submittedName>
        <fullName evidence="7">Methyltransferase</fullName>
    </submittedName>
</protein>
<feature type="domain" description="O-methyltransferase C-terminal" evidence="5">
    <location>
        <begin position="111"/>
        <end position="315"/>
    </location>
</feature>
<dbReference type="PANTHER" id="PTHR43712">
    <property type="entry name" value="PUTATIVE (AFU_ORTHOLOGUE AFUA_4G14580)-RELATED"/>
    <property type="match status" value="1"/>
</dbReference>